<dbReference type="Gene3D" id="6.10.250.690">
    <property type="match status" value="1"/>
</dbReference>
<evidence type="ECO:0000256" key="7">
    <source>
        <dbReference type="ARBA" id="ARBA00024867"/>
    </source>
</evidence>
<dbReference type="SMART" id="SM00448">
    <property type="entry name" value="REC"/>
    <property type="match status" value="1"/>
</dbReference>
<organism evidence="12 13">
    <name type="scientific">Zhenhengia yiwuensis</name>
    <dbReference type="NCBI Taxonomy" id="2763666"/>
    <lineage>
        <taxon>Bacteria</taxon>
        <taxon>Bacillati</taxon>
        <taxon>Bacillota</taxon>
        <taxon>Clostridia</taxon>
        <taxon>Lachnospirales</taxon>
        <taxon>Lachnospiraceae</taxon>
        <taxon>Zhenhengia</taxon>
    </lineage>
</organism>
<dbReference type="SUPFAM" id="SSF52172">
    <property type="entry name" value="CheY-like"/>
    <property type="match status" value="1"/>
</dbReference>
<dbReference type="RefSeq" id="WP_177671336.1">
    <property type="nucleotide sequence ID" value="NZ_JACRSY010000026.1"/>
</dbReference>
<dbReference type="GO" id="GO:0006355">
    <property type="term" value="P:regulation of DNA-templated transcription"/>
    <property type="evidence" value="ECO:0007669"/>
    <property type="project" value="InterPro"/>
</dbReference>
<dbReference type="AlphaFoldDB" id="A0A926IFB6"/>
<evidence type="ECO:0000313" key="12">
    <source>
        <dbReference type="EMBL" id="MBC8580703.1"/>
    </source>
</evidence>
<dbReference type="InterPro" id="IPR001789">
    <property type="entry name" value="Sig_transdc_resp-reg_receiver"/>
</dbReference>
<proteinExistence type="predicted"/>
<dbReference type="Pfam" id="PF00486">
    <property type="entry name" value="Trans_reg_C"/>
    <property type="match status" value="1"/>
</dbReference>
<keyword evidence="5 9" id="KW-0238">DNA-binding</keyword>
<dbReference type="PROSITE" id="PS50110">
    <property type="entry name" value="RESPONSE_REGULATORY"/>
    <property type="match status" value="1"/>
</dbReference>
<keyword evidence="4" id="KW-0805">Transcription regulation</keyword>
<name>A0A926IFB6_9FIRM</name>
<keyword evidence="3" id="KW-0902">Two-component regulatory system</keyword>
<comment type="function">
    <text evidence="7">May play the central regulatory role in sporulation. It may be an element of the effector pathway responsible for the activation of sporulation genes in response to nutritional stress. Spo0A may act in concert with spo0H (a sigma factor) to control the expression of some genes that are critical to the sporulation process.</text>
</comment>
<sequence length="235" mass="26696">MNIKASNVQKILIVDDEQDIRQILTILLTGEGYEVVCACNSEEAIKLVDETISLILLDVNMPGKSGFVACSEIRQRWQVPILFLTAYGQESDKAMGFCAGGDDYITKPFSNTELLLRVKALLRRCYVYQPMPIKDSLILSVGDLYLDEETQKVTVAGVEVILTSTEYNILHLLLTHRKKVFSMENIYKSIWEEDGAVVGDNAVMVHIKNLRKKIEKDTRHPRYIKTAWGKGYYID</sequence>
<dbReference type="Gene3D" id="3.40.50.2300">
    <property type="match status" value="1"/>
</dbReference>
<feature type="DNA-binding region" description="OmpR/PhoB-type" evidence="9">
    <location>
        <begin position="136"/>
        <end position="235"/>
    </location>
</feature>
<evidence type="ECO:0000259" key="11">
    <source>
        <dbReference type="PROSITE" id="PS51755"/>
    </source>
</evidence>
<reference evidence="12" key="1">
    <citation type="submission" date="2020-08" db="EMBL/GenBank/DDBJ databases">
        <title>Genome public.</title>
        <authorList>
            <person name="Liu C."/>
            <person name="Sun Q."/>
        </authorList>
    </citation>
    <scope>NUCLEOTIDE SEQUENCE</scope>
    <source>
        <strain evidence="12">NSJ-12</strain>
    </source>
</reference>
<dbReference type="CDD" id="cd00383">
    <property type="entry name" value="trans_reg_C"/>
    <property type="match status" value="1"/>
</dbReference>
<dbReference type="GO" id="GO:0000156">
    <property type="term" value="F:phosphorelay response regulator activity"/>
    <property type="evidence" value="ECO:0007669"/>
    <property type="project" value="TreeGrafter"/>
</dbReference>
<dbReference type="SMART" id="SM00862">
    <property type="entry name" value="Trans_reg_C"/>
    <property type="match status" value="1"/>
</dbReference>
<accession>A0A926IFB6</accession>
<dbReference type="EMBL" id="JACRSY010000026">
    <property type="protein sequence ID" value="MBC8580703.1"/>
    <property type="molecule type" value="Genomic_DNA"/>
</dbReference>
<keyword evidence="2 8" id="KW-0597">Phosphoprotein</keyword>
<dbReference type="Gene3D" id="1.10.10.10">
    <property type="entry name" value="Winged helix-like DNA-binding domain superfamily/Winged helix DNA-binding domain"/>
    <property type="match status" value="1"/>
</dbReference>
<gene>
    <name evidence="12" type="ORF">H8718_14370</name>
</gene>
<protein>
    <recommendedName>
        <fullName evidence="1">Stage 0 sporulation protein A homolog</fullName>
    </recommendedName>
</protein>
<dbReference type="PANTHER" id="PTHR48111:SF2">
    <property type="entry name" value="RESPONSE REGULATOR SAER"/>
    <property type="match status" value="1"/>
</dbReference>
<dbReference type="FunFam" id="3.40.50.2300:FF:000001">
    <property type="entry name" value="DNA-binding response regulator PhoB"/>
    <property type="match status" value="1"/>
</dbReference>
<evidence type="ECO:0000259" key="10">
    <source>
        <dbReference type="PROSITE" id="PS50110"/>
    </source>
</evidence>
<feature type="domain" description="OmpR/PhoB-type" evidence="11">
    <location>
        <begin position="136"/>
        <end position="235"/>
    </location>
</feature>
<dbReference type="Proteomes" id="UP000655830">
    <property type="component" value="Unassembled WGS sequence"/>
</dbReference>
<evidence type="ECO:0000256" key="9">
    <source>
        <dbReference type="PROSITE-ProRule" id="PRU01091"/>
    </source>
</evidence>
<evidence type="ECO:0000256" key="2">
    <source>
        <dbReference type="ARBA" id="ARBA00022553"/>
    </source>
</evidence>
<dbReference type="InterPro" id="IPR039420">
    <property type="entry name" value="WalR-like"/>
</dbReference>
<dbReference type="PANTHER" id="PTHR48111">
    <property type="entry name" value="REGULATOR OF RPOS"/>
    <property type="match status" value="1"/>
</dbReference>
<evidence type="ECO:0000256" key="8">
    <source>
        <dbReference type="PROSITE-ProRule" id="PRU00169"/>
    </source>
</evidence>
<evidence type="ECO:0000256" key="1">
    <source>
        <dbReference type="ARBA" id="ARBA00018672"/>
    </source>
</evidence>
<feature type="modified residue" description="4-aspartylphosphate" evidence="8">
    <location>
        <position position="58"/>
    </location>
</feature>
<dbReference type="GO" id="GO:0005829">
    <property type="term" value="C:cytosol"/>
    <property type="evidence" value="ECO:0007669"/>
    <property type="project" value="TreeGrafter"/>
</dbReference>
<evidence type="ECO:0000313" key="13">
    <source>
        <dbReference type="Proteomes" id="UP000655830"/>
    </source>
</evidence>
<comment type="caution">
    <text evidence="12">The sequence shown here is derived from an EMBL/GenBank/DDBJ whole genome shotgun (WGS) entry which is preliminary data.</text>
</comment>
<evidence type="ECO:0000256" key="4">
    <source>
        <dbReference type="ARBA" id="ARBA00023015"/>
    </source>
</evidence>
<dbReference type="PROSITE" id="PS51755">
    <property type="entry name" value="OMPR_PHOB"/>
    <property type="match status" value="1"/>
</dbReference>
<feature type="domain" description="Response regulatory" evidence="10">
    <location>
        <begin position="10"/>
        <end position="122"/>
    </location>
</feature>
<evidence type="ECO:0000256" key="6">
    <source>
        <dbReference type="ARBA" id="ARBA00023163"/>
    </source>
</evidence>
<evidence type="ECO:0000256" key="5">
    <source>
        <dbReference type="ARBA" id="ARBA00023125"/>
    </source>
</evidence>
<dbReference type="InterPro" id="IPR011006">
    <property type="entry name" value="CheY-like_superfamily"/>
</dbReference>
<dbReference type="InterPro" id="IPR001867">
    <property type="entry name" value="OmpR/PhoB-type_DNA-bd"/>
</dbReference>
<evidence type="ECO:0000256" key="3">
    <source>
        <dbReference type="ARBA" id="ARBA00023012"/>
    </source>
</evidence>
<keyword evidence="13" id="KW-1185">Reference proteome</keyword>
<dbReference type="InterPro" id="IPR036388">
    <property type="entry name" value="WH-like_DNA-bd_sf"/>
</dbReference>
<dbReference type="Pfam" id="PF00072">
    <property type="entry name" value="Response_reg"/>
    <property type="match status" value="1"/>
</dbReference>
<keyword evidence="6" id="KW-0804">Transcription</keyword>
<dbReference type="GO" id="GO:0000976">
    <property type="term" value="F:transcription cis-regulatory region binding"/>
    <property type="evidence" value="ECO:0007669"/>
    <property type="project" value="TreeGrafter"/>
</dbReference>
<dbReference type="GO" id="GO:0032993">
    <property type="term" value="C:protein-DNA complex"/>
    <property type="evidence" value="ECO:0007669"/>
    <property type="project" value="TreeGrafter"/>
</dbReference>
<dbReference type="FunFam" id="1.10.10.10:FF:000018">
    <property type="entry name" value="DNA-binding response regulator ResD"/>
    <property type="match status" value="1"/>
</dbReference>